<evidence type="ECO:0000256" key="1">
    <source>
        <dbReference type="SAM" id="Phobius"/>
    </source>
</evidence>
<evidence type="ECO:0000313" key="3">
    <source>
        <dbReference type="Proteomes" id="UP001208649"/>
    </source>
</evidence>
<feature type="transmembrane region" description="Helical" evidence="1">
    <location>
        <begin position="36"/>
        <end position="63"/>
    </location>
</feature>
<comment type="caution">
    <text evidence="2">The sequence shown here is derived from an EMBL/GenBank/DDBJ whole genome shotgun (WGS) entry which is preliminary data.</text>
</comment>
<reference evidence="3" key="1">
    <citation type="submission" date="2023-07" db="EMBL/GenBank/DDBJ databases">
        <title>Chryseobacterium sp. strain PBS4-4 Genome sequencing and assembly.</title>
        <authorList>
            <person name="Jung Y."/>
        </authorList>
    </citation>
    <scope>NUCLEOTIDE SEQUENCE [LARGE SCALE GENOMIC DNA]</scope>
    <source>
        <strain evidence="3">PBS4-4</strain>
    </source>
</reference>
<accession>A0ABT2WAY1</accession>
<protein>
    <submittedName>
        <fullName evidence="2">Uncharacterized protein</fullName>
    </submittedName>
</protein>
<dbReference type="RefSeq" id="WP_263004694.1">
    <property type="nucleotide sequence ID" value="NZ_JAOTEM010000006.1"/>
</dbReference>
<proteinExistence type="predicted"/>
<keyword evidence="3" id="KW-1185">Reference proteome</keyword>
<dbReference type="Proteomes" id="UP001208649">
    <property type="component" value="Unassembled WGS sequence"/>
</dbReference>
<dbReference type="EMBL" id="JAOTEM010000006">
    <property type="protein sequence ID" value="MCU7619139.1"/>
    <property type="molecule type" value="Genomic_DNA"/>
</dbReference>
<sequence>MKNENILSIGKFFFWIPFILGNICLFGYLISKNDQFAVAGYLLVIFGTIINLLLILGLITYGLADTSQFKICMKASLIICINIPIAILYFYIGISLMGF</sequence>
<evidence type="ECO:0000313" key="2">
    <source>
        <dbReference type="EMBL" id="MCU7619139.1"/>
    </source>
</evidence>
<keyword evidence="1" id="KW-1133">Transmembrane helix</keyword>
<gene>
    <name evidence="2" type="ORF">NZ698_18320</name>
</gene>
<feature type="transmembrane region" description="Helical" evidence="1">
    <location>
        <begin position="75"/>
        <end position="94"/>
    </location>
</feature>
<keyword evidence="1" id="KW-0472">Membrane</keyword>
<keyword evidence="1" id="KW-0812">Transmembrane</keyword>
<organism evidence="2 3">
    <name type="scientific">Chryseobacterium edaphi</name>
    <dbReference type="NCBI Taxonomy" id="2976532"/>
    <lineage>
        <taxon>Bacteria</taxon>
        <taxon>Pseudomonadati</taxon>
        <taxon>Bacteroidota</taxon>
        <taxon>Flavobacteriia</taxon>
        <taxon>Flavobacteriales</taxon>
        <taxon>Weeksellaceae</taxon>
        <taxon>Chryseobacterium group</taxon>
        <taxon>Chryseobacterium</taxon>
    </lineage>
</organism>
<feature type="transmembrane region" description="Helical" evidence="1">
    <location>
        <begin position="12"/>
        <end position="30"/>
    </location>
</feature>
<name>A0ABT2WAY1_9FLAO</name>